<comment type="caution">
    <text evidence="2">The sequence shown here is derived from an EMBL/GenBank/DDBJ whole genome shotgun (WGS) entry which is preliminary data.</text>
</comment>
<keyword evidence="1" id="KW-0732">Signal</keyword>
<evidence type="ECO:0000313" key="3">
    <source>
        <dbReference type="Proteomes" id="UP000094472"/>
    </source>
</evidence>
<feature type="chain" id="PRO_5009138473" description="DUF5640 domain-containing protein" evidence="1">
    <location>
        <begin position="27"/>
        <end position="116"/>
    </location>
</feature>
<evidence type="ECO:0008006" key="4">
    <source>
        <dbReference type="Google" id="ProtNLM"/>
    </source>
</evidence>
<sequence length="116" mass="12281">MKAVELIRVSFAACLIAVLTSSASFAGDWAGKYMTADTKGNAFSITLSADGTAAGEKQGHVLKGTWEDGGEAAVIKWETGWTTKLSKDGDRYKKTAYRPGASMEVQTDGIGAEKIE</sequence>
<keyword evidence="3" id="KW-1185">Reference proteome</keyword>
<protein>
    <recommendedName>
        <fullName evidence="4">DUF5640 domain-containing protein</fullName>
    </recommendedName>
</protein>
<name>A0A1E3VL55_9HYPH</name>
<proteinExistence type="predicted"/>
<evidence type="ECO:0000256" key="1">
    <source>
        <dbReference type="SAM" id="SignalP"/>
    </source>
</evidence>
<feature type="signal peptide" evidence="1">
    <location>
        <begin position="1"/>
        <end position="26"/>
    </location>
</feature>
<accession>A0A1E3VL55</accession>
<dbReference type="EMBL" id="LPWF01000036">
    <property type="protein sequence ID" value="ODR94268.1"/>
    <property type="molecule type" value="Genomic_DNA"/>
</dbReference>
<organism evidence="2 3">
    <name type="scientific">Methyloceanibacter superfactus</name>
    <dbReference type="NCBI Taxonomy" id="1774969"/>
    <lineage>
        <taxon>Bacteria</taxon>
        <taxon>Pseudomonadati</taxon>
        <taxon>Pseudomonadota</taxon>
        <taxon>Alphaproteobacteria</taxon>
        <taxon>Hyphomicrobiales</taxon>
        <taxon>Hyphomicrobiaceae</taxon>
        <taxon>Methyloceanibacter</taxon>
    </lineage>
</organism>
<dbReference type="Proteomes" id="UP000094472">
    <property type="component" value="Unassembled WGS sequence"/>
</dbReference>
<dbReference type="RefSeq" id="WP_069442863.1">
    <property type="nucleotide sequence ID" value="NZ_LPWF01000036.1"/>
</dbReference>
<gene>
    <name evidence="2" type="ORF">AUC69_03770</name>
</gene>
<dbReference type="OrthoDB" id="8449017at2"/>
<evidence type="ECO:0000313" key="2">
    <source>
        <dbReference type="EMBL" id="ODR94268.1"/>
    </source>
</evidence>
<reference evidence="2 3" key="1">
    <citation type="journal article" date="2016" name="Environ. Microbiol.">
        <title>New Methyloceanibacter diversity from North Sea sediments includes methanotroph containing solely the soluble methane monooxygenase.</title>
        <authorList>
            <person name="Vekeman B."/>
            <person name="Kerckhof F.M."/>
            <person name="Cremers G."/>
            <person name="de Vos P."/>
            <person name="Vandamme P."/>
            <person name="Boon N."/>
            <person name="Op den Camp H.J."/>
            <person name="Heylen K."/>
        </authorList>
    </citation>
    <scope>NUCLEOTIDE SEQUENCE [LARGE SCALE GENOMIC DNA]</scope>
    <source>
        <strain evidence="2 3">R-67175</strain>
    </source>
</reference>
<dbReference type="STRING" id="1774969.AUC69_03770"/>
<dbReference type="AlphaFoldDB" id="A0A1E3VL55"/>